<keyword evidence="3" id="KW-1185">Reference proteome</keyword>
<evidence type="ECO:0000313" key="3">
    <source>
        <dbReference type="Proteomes" id="UP000343317"/>
    </source>
</evidence>
<feature type="region of interest" description="Disordered" evidence="1">
    <location>
        <begin position="46"/>
        <end position="69"/>
    </location>
</feature>
<proteinExistence type="predicted"/>
<name>A0A5E4XK62_9BURK</name>
<reference evidence="2 3" key="1">
    <citation type="submission" date="2019-08" db="EMBL/GenBank/DDBJ databases">
        <authorList>
            <person name="Peeters C."/>
        </authorList>
    </citation>
    <scope>NUCLEOTIDE SEQUENCE [LARGE SCALE GENOMIC DNA]</scope>
    <source>
        <strain evidence="2 3">LMG 31112</strain>
    </source>
</reference>
<accession>A0A5E4XK62</accession>
<sequence length="82" mass="8478">MTVKSGRNFSPSLPVLVLGRVGALPKAVAPFATGDGNALAPKTVTSHRRLGRPAPHGHARSGMPYAYGLNGDSAQGYVTGRH</sequence>
<dbReference type="EMBL" id="CABPSM010000013">
    <property type="protein sequence ID" value="VVE36555.1"/>
    <property type="molecule type" value="Genomic_DNA"/>
</dbReference>
<dbReference type="RefSeq" id="WP_150622120.1">
    <property type="nucleotide sequence ID" value="NZ_CABPSM010000013.1"/>
</dbReference>
<feature type="compositionally biased region" description="Basic residues" evidence="1">
    <location>
        <begin position="46"/>
        <end position="59"/>
    </location>
</feature>
<dbReference type="Proteomes" id="UP000343317">
    <property type="component" value="Unassembled WGS sequence"/>
</dbReference>
<evidence type="ECO:0000256" key="1">
    <source>
        <dbReference type="SAM" id="MobiDB-lite"/>
    </source>
</evidence>
<organism evidence="2 3">
    <name type="scientific">Pandoraea horticolens</name>
    <dbReference type="NCBI Taxonomy" id="2508298"/>
    <lineage>
        <taxon>Bacteria</taxon>
        <taxon>Pseudomonadati</taxon>
        <taxon>Pseudomonadota</taxon>
        <taxon>Betaproteobacteria</taxon>
        <taxon>Burkholderiales</taxon>
        <taxon>Burkholderiaceae</taxon>
        <taxon>Pandoraea</taxon>
    </lineage>
</organism>
<gene>
    <name evidence="2" type="ORF">PHO31112_03913</name>
</gene>
<evidence type="ECO:0000313" key="2">
    <source>
        <dbReference type="EMBL" id="VVE36555.1"/>
    </source>
</evidence>
<dbReference type="AlphaFoldDB" id="A0A5E4XK62"/>
<protein>
    <submittedName>
        <fullName evidence="2">Uncharacterized protein</fullName>
    </submittedName>
</protein>